<dbReference type="AlphaFoldDB" id="X1FMX7"/>
<organism evidence="2">
    <name type="scientific">marine sediment metagenome</name>
    <dbReference type="NCBI Taxonomy" id="412755"/>
    <lineage>
        <taxon>unclassified sequences</taxon>
        <taxon>metagenomes</taxon>
        <taxon>ecological metagenomes</taxon>
    </lineage>
</organism>
<dbReference type="GO" id="GO:0003677">
    <property type="term" value="F:DNA binding"/>
    <property type="evidence" value="ECO:0007669"/>
    <property type="project" value="InterPro"/>
</dbReference>
<dbReference type="EMBL" id="BARU01014533">
    <property type="protein sequence ID" value="GAH33875.1"/>
    <property type="molecule type" value="Genomic_DNA"/>
</dbReference>
<evidence type="ECO:0000259" key="1">
    <source>
        <dbReference type="Pfam" id="PF03118"/>
    </source>
</evidence>
<protein>
    <recommendedName>
        <fullName evidence="1">RNA polymerase alpha subunit C-terminal domain-containing protein</fullName>
    </recommendedName>
</protein>
<dbReference type="GO" id="GO:0006351">
    <property type="term" value="P:DNA-templated transcription"/>
    <property type="evidence" value="ECO:0007669"/>
    <property type="project" value="InterPro"/>
</dbReference>
<dbReference type="InterPro" id="IPR011260">
    <property type="entry name" value="RNAP_asu_C"/>
</dbReference>
<gene>
    <name evidence="2" type="ORF">S03H2_25589</name>
</gene>
<name>X1FMX7_9ZZZZ</name>
<sequence length="62" mass="6876">MPSLLANIRFLNLDPKQSYRLKKAGFTTVADLLLNTSKTISVTSKLGKNAIDEIINNIKIDD</sequence>
<reference evidence="2" key="1">
    <citation type="journal article" date="2014" name="Front. Microbiol.">
        <title>High frequency of phylogenetically diverse reductive dehalogenase-homologous genes in deep subseafloor sedimentary metagenomes.</title>
        <authorList>
            <person name="Kawai M."/>
            <person name="Futagami T."/>
            <person name="Toyoda A."/>
            <person name="Takaki Y."/>
            <person name="Nishi S."/>
            <person name="Hori S."/>
            <person name="Arai W."/>
            <person name="Tsubouchi T."/>
            <person name="Morono Y."/>
            <person name="Uchiyama I."/>
            <person name="Ito T."/>
            <person name="Fujiyama A."/>
            <person name="Inagaki F."/>
            <person name="Takami H."/>
        </authorList>
    </citation>
    <scope>NUCLEOTIDE SEQUENCE</scope>
    <source>
        <strain evidence="2">Expedition CK06-06</strain>
    </source>
</reference>
<feature type="non-terminal residue" evidence="2">
    <location>
        <position position="62"/>
    </location>
</feature>
<dbReference type="SUPFAM" id="SSF47789">
    <property type="entry name" value="C-terminal domain of RNA polymerase alpha subunit"/>
    <property type="match status" value="1"/>
</dbReference>
<accession>X1FMX7</accession>
<proteinExistence type="predicted"/>
<dbReference type="Gene3D" id="1.10.150.20">
    <property type="entry name" value="5' to 3' exonuclease, C-terminal subdomain"/>
    <property type="match status" value="1"/>
</dbReference>
<evidence type="ECO:0000313" key="2">
    <source>
        <dbReference type="EMBL" id="GAH33875.1"/>
    </source>
</evidence>
<dbReference type="Pfam" id="PF03118">
    <property type="entry name" value="RNA_pol_A_CTD"/>
    <property type="match status" value="1"/>
</dbReference>
<comment type="caution">
    <text evidence="2">The sequence shown here is derived from an EMBL/GenBank/DDBJ whole genome shotgun (WGS) entry which is preliminary data.</text>
</comment>
<feature type="domain" description="RNA polymerase alpha subunit C-terminal" evidence="1">
    <location>
        <begin position="4"/>
        <end position="57"/>
    </location>
</feature>
<dbReference type="GO" id="GO:0003899">
    <property type="term" value="F:DNA-directed RNA polymerase activity"/>
    <property type="evidence" value="ECO:0007669"/>
    <property type="project" value="InterPro"/>
</dbReference>